<proteinExistence type="inferred from homology"/>
<dbReference type="CDD" id="cd09871">
    <property type="entry name" value="PIN_MtVapC28-VapC30-like"/>
    <property type="match status" value="1"/>
</dbReference>
<dbReference type="InterPro" id="IPR050556">
    <property type="entry name" value="Type_II_TA_system_RNase"/>
</dbReference>
<evidence type="ECO:0000256" key="3">
    <source>
        <dbReference type="ARBA" id="ARBA00022722"/>
    </source>
</evidence>
<comment type="similarity">
    <text evidence="7 8">Belongs to the PINc/VapC protein family.</text>
</comment>
<dbReference type="EMBL" id="JACHIK010000018">
    <property type="protein sequence ID" value="MBB5044552.1"/>
    <property type="molecule type" value="Genomic_DNA"/>
</dbReference>
<evidence type="ECO:0000256" key="5">
    <source>
        <dbReference type="ARBA" id="ARBA00022801"/>
    </source>
</evidence>
<keyword evidence="8" id="KW-0800">Toxin</keyword>
<dbReference type="InterPro" id="IPR029060">
    <property type="entry name" value="PIN-like_dom_sf"/>
</dbReference>
<dbReference type="GO" id="GO:0016787">
    <property type="term" value="F:hydrolase activity"/>
    <property type="evidence" value="ECO:0007669"/>
    <property type="project" value="UniProtKB-KW"/>
</dbReference>
<name>A0A7W8DWD8_9HYPH</name>
<dbReference type="AlphaFoldDB" id="A0A7W8DWD8"/>
<comment type="caution">
    <text evidence="10">The sequence shown here is derived from an EMBL/GenBank/DDBJ whole genome shotgun (WGS) entry which is preliminary data.</text>
</comment>
<feature type="domain" description="PIN" evidence="9">
    <location>
        <begin position="2"/>
        <end position="126"/>
    </location>
</feature>
<evidence type="ECO:0000256" key="7">
    <source>
        <dbReference type="ARBA" id="ARBA00038093"/>
    </source>
</evidence>
<dbReference type="Pfam" id="PF01850">
    <property type="entry name" value="PIN"/>
    <property type="match status" value="1"/>
</dbReference>
<dbReference type="RefSeq" id="WP_210308834.1">
    <property type="nucleotide sequence ID" value="NZ_JACHIK010000018.1"/>
</dbReference>
<keyword evidence="2 8" id="KW-1277">Toxin-antitoxin system</keyword>
<dbReference type="InterPro" id="IPR022907">
    <property type="entry name" value="VapC_family"/>
</dbReference>
<dbReference type="GO" id="GO:0000287">
    <property type="term" value="F:magnesium ion binding"/>
    <property type="evidence" value="ECO:0007669"/>
    <property type="project" value="UniProtKB-UniRule"/>
</dbReference>
<keyword evidence="11" id="KW-1185">Reference proteome</keyword>
<evidence type="ECO:0000256" key="6">
    <source>
        <dbReference type="ARBA" id="ARBA00022842"/>
    </source>
</evidence>
<evidence type="ECO:0000256" key="1">
    <source>
        <dbReference type="ARBA" id="ARBA00001946"/>
    </source>
</evidence>
<accession>A0A7W8DWD8</accession>
<reference evidence="10 11" key="1">
    <citation type="submission" date="2020-08" db="EMBL/GenBank/DDBJ databases">
        <title>Genomic Encyclopedia of Type Strains, Phase IV (KMG-IV): sequencing the most valuable type-strain genomes for metagenomic binning, comparative biology and taxonomic classification.</title>
        <authorList>
            <person name="Goeker M."/>
        </authorList>
    </citation>
    <scope>NUCLEOTIDE SEQUENCE [LARGE SCALE GENOMIC DNA]</scope>
    <source>
        <strain evidence="10 11">DSM 21319</strain>
    </source>
</reference>
<gene>
    <name evidence="8" type="primary">vapC</name>
    <name evidence="10" type="ORF">HNQ66_003979</name>
</gene>
<evidence type="ECO:0000313" key="10">
    <source>
        <dbReference type="EMBL" id="MBB5044552.1"/>
    </source>
</evidence>
<dbReference type="HAMAP" id="MF_00265">
    <property type="entry name" value="VapC_Nob1"/>
    <property type="match status" value="1"/>
</dbReference>
<comment type="cofactor">
    <cofactor evidence="1 8">
        <name>Mg(2+)</name>
        <dbReference type="ChEBI" id="CHEBI:18420"/>
    </cofactor>
</comment>
<keyword evidence="4 8" id="KW-0479">Metal-binding</keyword>
<evidence type="ECO:0000256" key="4">
    <source>
        <dbReference type="ARBA" id="ARBA00022723"/>
    </source>
</evidence>
<evidence type="ECO:0000313" key="11">
    <source>
        <dbReference type="Proteomes" id="UP000535406"/>
    </source>
</evidence>
<evidence type="ECO:0000256" key="2">
    <source>
        <dbReference type="ARBA" id="ARBA00022649"/>
    </source>
</evidence>
<feature type="binding site" evidence="8">
    <location>
        <position position="5"/>
    </location>
    <ligand>
        <name>Mg(2+)</name>
        <dbReference type="ChEBI" id="CHEBI:18420"/>
    </ligand>
</feature>
<protein>
    <recommendedName>
        <fullName evidence="8">Ribonuclease VapC</fullName>
        <shortName evidence="8">RNase VapC</shortName>
        <ecNumber evidence="8">3.1.-.-</ecNumber>
    </recommendedName>
    <alternativeName>
        <fullName evidence="8">Toxin VapC</fullName>
    </alternativeName>
</protein>
<dbReference type="GO" id="GO:0004540">
    <property type="term" value="F:RNA nuclease activity"/>
    <property type="evidence" value="ECO:0007669"/>
    <property type="project" value="InterPro"/>
</dbReference>
<keyword evidence="5 8" id="KW-0378">Hydrolase</keyword>
<dbReference type="InterPro" id="IPR002716">
    <property type="entry name" value="PIN_dom"/>
</dbReference>
<dbReference type="PANTHER" id="PTHR33653:SF1">
    <property type="entry name" value="RIBONUCLEASE VAPC2"/>
    <property type="match status" value="1"/>
</dbReference>
<dbReference type="SUPFAM" id="SSF88723">
    <property type="entry name" value="PIN domain-like"/>
    <property type="match status" value="1"/>
</dbReference>
<evidence type="ECO:0000256" key="8">
    <source>
        <dbReference type="HAMAP-Rule" id="MF_00265"/>
    </source>
</evidence>
<dbReference type="Gene3D" id="3.40.50.1010">
    <property type="entry name" value="5'-nuclease"/>
    <property type="match status" value="1"/>
</dbReference>
<dbReference type="Proteomes" id="UP000535406">
    <property type="component" value="Unassembled WGS sequence"/>
</dbReference>
<sequence>MIVLDTSALVAILTDEPERRAFNEAIENAPGCLMSAATLLEAKMVLFARYGGAGVNALDAFLRQADIRIEPVTAAQAEVAFEAFRRFGRGTGHAAHLNYGDCFSYALARENAAPLLFKGGDFEHTDLEKAL</sequence>
<feature type="binding site" evidence="8">
    <location>
        <position position="101"/>
    </location>
    <ligand>
        <name>Mg(2+)</name>
        <dbReference type="ChEBI" id="CHEBI:18420"/>
    </ligand>
</feature>
<evidence type="ECO:0000259" key="9">
    <source>
        <dbReference type="Pfam" id="PF01850"/>
    </source>
</evidence>
<dbReference type="GO" id="GO:0090729">
    <property type="term" value="F:toxin activity"/>
    <property type="evidence" value="ECO:0007669"/>
    <property type="project" value="UniProtKB-KW"/>
</dbReference>
<keyword evidence="3 8" id="KW-0540">Nuclease</keyword>
<organism evidence="10 11">
    <name type="scientific">Shinella fusca</name>
    <dbReference type="NCBI Taxonomy" id="544480"/>
    <lineage>
        <taxon>Bacteria</taxon>
        <taxon>Pseudomonadati</taxon>
        <taxon>Pseudomonadota</taxon>
        <taxon>Alphaproteobacteria</taxon>
        <taxon>Hyphomicrobiales</taxon>
        <taxon>Rhizobiaceae</taxon>
        <taxon>Shinella</taxon>
    </lineage>
</organism>
<keyword evidence="6 8" id="KW-0460">Magnesium</keyword>
<dbReference type="EC" id="3.1.-.-" evidence="8"/>
<dbReference type="PANTHER" id="PTHR33653">
    <property type="entry name" value="RIBONUCLEASE VAPC2"/>
    <property type="match status" value="1"/>
</dbReference>
<comment type="function">
    <text evidence="8">Toxic component of a toxin-antitoxin (TA) system. An RNase.</text>
</comment>